<reference evidence="2 3" key="1">
    <citation type="submission" date="2024-01" db="EMBL/GenBank/DDBJ databases">
        <title>The genomes of 5 underutilized Papilionoideae crops provide insights into root nodulation and disease resistanc.</title>
        <authorList>
            <person name="Yuan L."/>
        </authorList>
    </citation>
    <scope>NUCLEOTIDE SEQUENCE [LARGE SCALE GENOMIC DNA]</scope>
    <source>
        <strain evidence="2">ZHUSHIDOU_FW_LH</strain>
        <tissue evidence="2">Leaf</tissue>
    </source>
</reference>
<gene>
    <name evidence="2" type="ORF">RIF29_08974</name>
</gene>
<keyword evidence="3" id="KW-1185">Reference proteome</keyword>
<protein>
    <submittedName>
        <fullName evidence="2">Uncharacterized protein</fullName>
    </submittedName>
</protein>
<name>A0AAN9IKG8_CROPI</name>
<comment type="caution">
    <text evidence="2">The sequence shown here is derived from an EMBL/GenBank/DDBJ whole genome shotgun (WGS) entry which is preliminary data.</text>
</comment>
<feature type="region of interest" description="Disordered" evidence="1">
    <location>
        <begin position="1"/>
        <end position="26"/>
    </location>
</feature>
<dbReference type="Proteomes" id="UP001372338">
    <property type="component" value="Unassembled WGS sequence"/>
</dbReference>
<organism evidence="2 3">
    <name type="scientific">Crotalaria pallida</name>
    <name type="common">Smooth rattlebox</name>
    <name type="synonym">Crotalaria striata</name>
    <dbReference type="NCBI Taxonomy" id="3830"/>
    <lineage>
        <taxon>Eukaryota</taxon>
        <taxon>Viridiplantae</taxon>
        <taxon>Streptophyta</taxon>
        <taxon>Embryophyta</taxon>
        <taxon>Tracheophyta</taxon>
        <taxon>Spermatophyta</taxon>
        <taxon>Magnoliopsida</taxon>
        <taxon>eudicotyledons</taxon>
        <taxon>Gunneridae</taxon>
        <taxon>Pentapetalae</taxon>
        <taxon>rosids</taxon>
        <taxon>fabids</taxon>
        <taxon>Fabales</taxon>
        <taxon>Fabaceae</taxon>
        <taxon>Papilionoideae</taxon>
        <taxon>50 kb inversion clade</taxon>
        <taxon>genistoids sensu lato</taxon>
        <taxon>core genistoids</taxon>
        <taxon>Crotalarieae</taxon>
        <taxon>Crotalaria</taxon>
    </lineage>
</organism>
<dbReference type="EMBL" id="JAYWIO010000002">
    <property type="protein sequence ID" value="KAK7281200.1"/>
    <property type="molecule type" value="Genomic_DNA"/>
</dbReference>
<feature type="compositionally biased region" description="Basic and acidic residues" evidence="1">
    <location>
        <begin position="62"/>
        <end position="73"/>
    </location>
</feature>
<evidence type="ECO:0000313" key="2">
    <source>
        <dbReference type="EMBL" id="KAK7281200.1"/>
    </source>
</evidence>
<evidence type="ECO:0000256" key="1">
    <source>
        <dbReference type="SAM" id="MobiDB-lite"/>
    </source>
</evidence>
<proteinExistence type="predicted"/>
<dbReference type="AlphaFoldDB" id="A0AAN9IKG8"/>
<feature type="compositionally biased region" description="Low complexity" evidence="1">
    <location>
        <begin position="7"/>
        <end position="26"/>
    </location>
</feature>
<accession>A0AAN9IKG8</accession>
<evidence type="ECO:0000313" key="3">
    <source>
        <dbReference type="Proteomes" id="UP001372338"/>
    </source>
</evidence>
<feature type="region of interest" description="Disordered" evidence="1">
    <location>
        <begin position="54"/>
        <end position="87"/>
    </location>
</feature>
<sequence>MTGDKLSISSRSSSSTSATSSLLRVPSSSSVSLEAFFAEDEGVFGGLPLLFAMNGKARPRRNREGEEREERKVNPSQTLGENECLHD</sequence>